<keyword evidence="4" id="KW-1185">Reference proteome</keyword>
<accession>A0A5N5DCD3</accession>
<evidence type="ECO:0000256" key="1">
    <source>
        <dbReference type="SAM" id="MobiDB-lite"/>
    </source>
</evidence>
<sequence>MDGSIFEMLDNFESHARPHDNEHLTQNSRNSNTHGGYERFQSALNHHQYRLYQHELSHRERDSNTGRRHAYDYDSFDDDVTFDEFDQRLLKQHDDDRTRQAQEGRARLSLLPAASGQQYARTAESHRGNYNGTEIGQPGLHYAHQAQDIQQPRPQRTPFMFQSSSSPRALPYSPSVRASQRGVFDRGSSYAKPQELLQHTPYDKENVVEAEPSNIFKPDFIREQSLRQPKQGSMPLIQGIELVSTHDLPDRFRTVFPFPAFNAVQSRCFNTVYCTNDNFVVSAPTGSGKTVIFELAILRLVNSHTSSSFKAVYQAPTKALCCERQRDWEKKFQPLGLKVKELTGDTTNEQLHDVQTADLIITTPEKWDSMTRRWKDHERLVQMVKLFLIDEVHILKEDRGATLEAVVSRMKSVGTDVRFVALSATVPNFEDIAIWLGKCPTNQDIPARKERFGEDFRPVKLQKHVIGFGGNTISDFAFDKILSDK</sequence>
<feature type="compositionally biased region" description="Polar residues" evidence="1">
    <location>
        <begin position="24"/>
        <end position="34"/>
    </location>
</feature>
<feature type="domain" description="Helicase ATP-binding" evidence="2">
    <location>
        <begin position="270"/>
        <end position="444"/>
    </location>
</feature>
<evidence type="ECO:0000313" key="4">
    <source>
        <dbReference type="Proteomes" id="UP000325902"/>
    </source>
</evidence>
<dbReference type="PANTHER" id="PTHR47835">
    <property type="entry name" value="HFM1, ATP DEPENDENT DNA HELICASE HOMOLOG"/>
    <property type="match status" value="1"/>
</dbReference>
<dbReference type="Pfam" id="PF00270">
    <property type="entry name" value="DEAD"/>
    <property type="match status" value="1"/>
</dbReference>
<dbReference type="GO" id="GO:0003676">
    <property type="term" value="F:nucleic acid binding"/>
    <property type="evidence" value="ECO:0007669"/>
    <property type="project" value="InterPro"/>
</dbReference>
<protein>
    <submittedName>
        <fullName evidence="3">Putative ATP-dependent DNA helicase HFM1</fullName>
    </submittedName>
</protein>
<dbReference type="InterPro" id="IPR014001">
    <property type="entry name" value="Helicase_ATP-bd"/>
</dbReference>
<dbReference type="Proteomes" id="UP000325902">
    <property type="component" value="Unassembled WGS sequence"/>
</dbReference>
<dbReference type="InterPro" id="IPR027417">
    <property type="entry name" value="P-loop_NTPase"/>
</dbReference>
<dbReference type="SUPFAM" id="SSF52540">
    <property type="entry name" value="P-loop containing nucleoside triphosphate hydrolases"/>
    <property type="match status" value="1"/>
</dbReference>
<dbReference type="Gene3D" id="3.40.50.300">
    <property type="entry name" value="P-loop containing nucleotide triphosphate hydrolases"/>
    <property type="match status" value="1"/>
</dbReference>
<reference evidence="3 4" key="1">
    <citation type="journal article" date="2019" name="Sci. Rep.">
        <title>A multi-omics analysis of the grapevine pathogen Lasiodiplodia theobromae reveals that temperature affects the expression of virulence- and pathogenicity-related genes.</title>
        <authorList>
            <person name="Felix C."/>
            <person name="Meneses R."/>
            <person name="Goncalves M.F.M."/>
            <person name="Tilleman L."/>
            <person name="Duarte A.S."/>
            <person name="Jorrin-Novo J.V."/>
            <person name="Van de Peer Y."/>
            <person name="Deforce D."/>
            <person name="Van Nieuwerburgh F."/>
            <person name="Esteves A.C."/>
            <person name="Alves A."/>
        </authorList>
    </citation>
    <scope>NUCLEOTIDE SEQUENCE [LARGE SCALE GENOMIC DNA]</scope>
    <source>
        <strain evidence="3 4">LA-SOL3</strain>
    </source>
</reference>
<keyword evidence="3" id="KW-0547">Nucleotide-binding</keyword>
<proteinExistence type="predicted"/>
<evidence type="ECO:0000313" key="3">
    <source>
        <dbReference type="EMBL" id="KAB2575371.1"/>
    </source>
</evidence>
<dbReference type="OrthoDB" id="5575at2759"/>
<keyword evidence="3" id="KW-0067">ATP-binding</keyword>
<keyword evidence="3" id="KW-0378">Hydrolase</keyword>
<dbReference type="AlphaFoldDB" id="A0A5N5DCD3"/>
<evidence type="ECO:0000259" key="2">
    <source>
        <dbReference type="PROSITE" id="PS51192"/>
    </source>
</evidence>
<dbReference type="InterPro" id="IPR052247">
    <property type="entry name" value="Meiotic_Crossover_Helicase"/>
</dbReference>
<dbReference type="SMART" id="SM00487">
    <property type="entry name" value="DEXDc"/>
    <property type="match status" value="1"/>
</dbReference>
<dbReference type="PANTHER" id="PTHR47835:SF3">
    <property type="entry name" value="HELICASE FOR MEIOSIS 1"/>
    <property type="match status" value="1"/>
</dbReference>
<dbReference type="EMBL" id="VCHE01000033">
    <property type="protein sequence ID" value="KAB2575371.1"/>
    <property type="molecule type" value="Genomic_DNA"/>
</dbReference>
<organism evidence="3 4">
    <name type="scientific">Lasiodiplodia theobromae</name>
    <dbReference type="NCBI Taxonomy" id="45133"/>
    <lineage>
        <taxon>Eukaryota</taxon>
        <taxon>Fungi</taxon>
        <taxon>Dikarya</taxon>
        <taxon>Ascomycota</taxon>
        <taxon>Pezizomycotina</taxon>
        <taxon>Dothideomycetes</taxon>
        <taxon>Dothideomycetes incertae sedis</taxon>
        <taxon>Botryosphaeriales</taxon>
        <taxon>Botryosphaeriaceae</taxon>
        <taxon>Lasiodiplodia</taxon>
    </lineage>
</organism>
<dbReference type="PROSITE" id="PS51192">
    <property type="entry name" value="HELICASE_ATP_BIND_1"/>
    <property type="match status" value="1"/>
</dbReference>
<dbReference type="InterPro" id="IPR011545">
    <property type="entry name" value="DEAD/DEAH_box_helicase_dom"/>
</dbReference>
<feature type="region of interest" description="Disordered" evidence="1">
    <location>
        <begin position="112"/>
        <end position="138"/>
    </location>
</feature>
<dbReference type="GO" id="GO:0016787">
    <property type="term" value="F:hydrolase activity"/>
    <property type="evidence" value="ECO:0007669"/>
    <property type="project" value="UniProtKB-KW"/>
</dbReference>
<keyword evidence="3" id="KW-0347">Helicase</keyword>
<dbReference type="GO" id="GO:0005524">
    <property type="term" value="F:ATP binding"/>
    <property type="evidence" value="ECO:0007669"/>
    <property type="project" value="InterPro"/>
</dbReference>
<feature type="region of interest" description="Disordered" evidence="1">
    <location>
        <begin position="15"/>
        <end position="37"/>
    </location>
</feature>
<gene>
    <name evidence="3" type="primary">Hfm1</name>
    <name evidence="3" type="ORF">DBV05_g5925</name>
</gene>
<dbReference type="GO" id="GO:0043138">
    <property type="term" value="F:3'-5' DNA helicase activity"/>
    <property type="evidence" value="ECO:0007669"/>
    <property type="project" value="UniProtKB-EC"/>
</dbReference>
<name>A0A5N5DCD3_9PEZI</name>
<comment type="caution">
    <text evidence="3">The sequence shown here is derived from an EMBL/GenBank/DDBJ whole genome shotgun (WGS) entry which is preliminary data.</text>
</comment>